<dbReference type="AlphaFoldDB" id="A0A844ZNN6"/>
<feature type="domain" description="Histidine kinase" evidence="10">
    <location>
        <begin position="147"/>
        <end position="398"/>
    </location>
</feature>
<dbReference type="PROSITE" id="PS50109">
    <property type="entry name" value="HIS_KIN"/>
    <property type="match status" value="1"/>
</dbReference>
<dbReference type="SMART" id="SM01231">
    <property type="entry name" value="H-kinase_dim"/>
    <property type="match status" value="1"/>
</dbReference>
<dbReference type="InterPro" id="IPR003594">
    <property type="entry name" value="HATPase_dom"/>
</dbReference>
<evidence type="ECO:0000259" key="12">
    <source>
        <dbReference type="PROSITE" id="PS50894"/>
    </source>
</evidence>
<evidence type="ECO:0000256" key="3">
    <source>
        <dbReference type="ARBA" id="ARBA00021495"/>
    </source>
</evidence>
<dbReference type="InterPro" id="IPR004358">
    <property type="entry name" value="Sig_transdc_His_kin-like_C"/>
</dbReference>
<dbReference type="PRINTS" id="PR00344">
    <property type="entry name" value="BCTRLSENSOR"/>
</dbReference>
<dbReference type="OrthoDB" id="9803176at2"/>
<evidence type="ECO:0000313" key="13">
    <source>
        <dbReference type="EMBL" id="MXO89368.1"/>
    </source>
</evidence>
<sequence length="797" mass="85447">MDDLLEDFVAETREMLEAIEGELVAWEAQPTDRARLDHIFRFVHTVKGNCGFFDFPRLEALSHAAESALAEVRSDRRHPDSRLVSAILAIIDRITLIVGAIEAGKEMPEGDDEFLIAALEADAIDVGETVAMQAAQRVSQSTENAPAAPRSIRLPVELLDRVMSGVSDMVLARNDLARRLRDAGSDPTIDGPFDRLSGILADVREAITKMRMQRIEHLFNAIPRLVRDVSSQLDKQVMVDFSGGEVELDREMIEVIRDPVTHLIRNAIDHGIEKPSVRLAAGKREIGMLAISARQSGNRIMIVISDDGAGLDTAAIGKKAVSSSLISQAELDAMSHDAITSLIFEPGFSTADQVSEISGRGVGMDVVRANIEKIGGSIKVSSNPGEGTMFYLQIPLTLSIISALTVSVAGQRFAIPQSYVEEIAHGAAGWVDFAQAGDTDLVTFRGSRIPCLTLNNILGVNPRAAGSDQRLVLLKLGKDDLFAISVDKIHDQEDLVIKPLAPAVMQSGIYAGTTLLDDGSPVLMLDIPSIGAQHGLVSDARQRPAQSAPSEPEITDKPSRTLMLFTAFDGRERAIGMELVARIDQVPGEAFSFTGADGQVVIDDTILPVARIAGDMNDMSGEQIRVLRLSDSDCELALPVSELGETVAITDNLTPANSDTDIEGTALIGGKPVPVIDGYQLFARYGQSGVAPADRLVCRLPQDDPWASRMLAPLVAAAGYRIAQSHDNHADVTIAMADDLDLLSTALSGEIITIHNDPDRTGTNDNSIYRYDRSGLVSALRGVSAGLGKVRNAGGGS</sequence>
<dbReference type="InterPro" id="IPR002545">
    <property type="entry name" value="CheW-lke_dom"/>
</dbReference>
<evidence type="ECO:0000256" key="8">
    <source>
        <dbReference type="ARBA" id="ARBA00035100"/>
    </source>
</evidence>
<dbReference type="Gene3D" id="1.20.120.160">
    <property type="entry name" value="HPT domain"/>
    <property type="match status" value="1"/>
</dbReference>
<dbReference type="InterPro" id="IPR004105">
    <property type="entry name" value="CheA-like_dim"/>
</dbReference>
<evidence type="ECO:0000256" key="4">
    <source>
        <dbReference type="ARBA" id="ARBA00022553"/>
    </source>
</evidence>
<dbReference type="PANTHER" id="PTHR43395">
    <property type="entry name" value="SENSOR HISTIDINE KINASE CHEA"/>
    <property type="match status" value="1"/>
</dbReference>
<evidence type="ECO:0000313" key="14">
    <source>
        <dbReference type="Proteomes" id="UP000442714"/>
    </source>
</evidence>
<dbReference type="Pfam" id="PF02895">
    <property type="entry name" value="H-kinase_dim"/>
    <property type="match status" value="1"/>
</dbReference>
<name>A0A844ZNN6_9SPHN</name>
<dbReference type="InterPro" id="IPR051315">
    <property type="entry name" value="Bact_Chemotaxis_CheA"/>
</dbReference>
<dbReference type="GO" id="GO:0006935">
    <property type="term" value="P:chemotaxis"/>
    <property type="evidence" value="ECO:0007669"/>
    <property type="project" value="InterPro"/>
</dbReference>
<comment type="caution">
    <text evidence="13">The sequence shown here is derived from an EMBL/GenBank/DDBJ whole genome shotgun (WGS) entry which is preliminary data.</text>
</comment>
<evidence type="ECO:0000256" key="2">
    <source>
        <dbReference type="ARBA" id="ARBA00012438"/>
    </source>
</evidence>
<dbReference type="SMART" id="SM00073">
    <property type="entry name" value="HPT"/>
    <property type="match status" value="1"/>
</dbReference>
<evidence type="ECO:0000256" key="9">
    <source>
        <dbReference type="PROSITE-ProRule" id="PRU00110"/>
    </source>
</evidence>
<reference evidence="13 14" key="1">
    <citation type="submission" date="2019-12" db="EMBL/GenBank/DDBJ databases">
        <title>Genomic-based taxomic classification of the family Erythrobacteraceae.</title>
        <authorList>
            <person name="Xu L."/>
        </authorList>
    </citation>
    <scope>NUCLEOTIDE SEQUENCE [LARGE SCALE GENOMIC DNA]</scope>
    <source>
        <strain evidence="13 14">KCTC 52763</strain>
    </source>
</reference>
<protein>
    <recommendedName>
        <fullName evidence="3">Chemotaxis protein CheA</fullName>
        <ecNumber evidence="2">2.7.13.3</ecNumber>
    </recommendedName>
</protein>
<dbReference type="PANTHER" id="PTHR43395:SF1">
    <property type="entry name" value="CHEMOTAXIS PROTEIN CHEA"/>
    <property type="match status" value="1"/>
</dbReference>
<comment type="catalytic activity">
    <reaction evidence="1">
        <text>ATP + protein L-histidine = ADP + protein N-phospho-L-histidine.</text>
        <dbReference type="EC" id="2.7.13.3"/>
    </reaction>
</comment>
<keyword evidence="14" id="KW-1185">Reference proteome</keyword>
<proteinExistence type="predicted"/>
<dbReference type="Gene3D" id="2.30.30.40">
    <property type="entry name" value="SH3 Domains"/>
    <property type="match status" value="1"/>
</dbReference>
<dbReference type="GO" id="GO:0005737">
    <property type="term" value="C:cytoplasm"/>
    <property type="evidence" value="ECO:0007669"/>
    <property type="project" value="InterPro"/>
</dbReference>
<dbReference type="EC" id="2.7.13.3" evidence="2"/>
<keyword evidence="7" id="KW-0902">Two-component regulatory system</keyword>
<dbReference type="InterPro" id="IPR036061">
    <property type="entry name" value="CheW-like_dom_sf"/>
</dbReference>
<evidence type="ECO:0000259" key="11">
    <source>
        <dbReference type="PROSITE" id="PS50851"/>
    </source>
</evidence>
<accession>A0A844ZNN6</accession>
<dbReference type="SMART" id="SM00260">
    <property type="entry name" value="CheW"/>
    <property type="match status" value="1"/>
</dbReference>
<dbReference type="Pfam" id="PF02518">
    <property type="entry name" value="HATPase_c"/>
    <property type="match status" value="1"/>
</dbReference>
<dbReference type="InterPro" id="IPR036890">
    <property type="entry name" value="HATPase_C_sf"/>
</dbReference>
<dbReference type="PROSITE" id="PS50894">
    <property type="entry name" value="HPT"/>
    <property type="match status" value="1"/>
</dbReference>
<dbReference type="GO" id="GO:0000155">
    <property type="term" value="F:phosphorelay sensor kinase activity"/>
    <property type="evidence" value="ECO:0007669"/>
    <property type="project" value="InterPro"/>
</dbReference>
<dbReference type="InterPro" id="IPR036641">
    <property type="entry name" value="HPT_dom_sf"/>
</dbReference>
<dbReference type="SUPFAM" id="SSF50341">
    <property type="entry name" value="CheW-like"/>
    <property type="match status" value="1"/>
</dbReference>
<gene>
    <name evidence="13" type="ORF">GRI41_00885</name>
</gene>
<keyword evidence="6" id="KW-0418">Kinase</keyword>
<evidence type="ECO:0000256" key="1">
    <source>
        <dbReference type="ARBA" id="ARBA00000085"/>
    </source>
</evidence>
<comment type="function">
    <text evidence="8">Involved in the transmission of sensory signals from the chemoreceptors to the flagellar motors. CheA is autophosphorylated; it can transfer its phosphate group to either CheB or CheY.</text>
</comment>
<dbReference type="EMBL" id="WTYX01000001">
    <property type="protein sequence ID" value="MXO89368.1"/>
    <property type="molecule type" value="Genomic_DNA"/>
</dbReference>
<evidence type="ECO:0000256" key="7">
    <source>
        <dbReference type="ARBA" id="ARBA00023012"/>
    </source>
</evidence>
<evidence type="ECO:0000256" key="6">
    <source>
        <dbReference type="ARBA" id="ARBA00022777"/>
    </source>
</evidence>
<dbReference type="PROSITE" id="PS50851">
    <property type="entry name" value="CHEW"/>
    <property type="match status" value="1"/>
</dbReference>
<dbReference type="SMART" id="SM00387">
    <property type="entry name" value="HATPase_c"/>
    <property type="match status" value="1"/>
</dbReference>
<keyword evidence="4 9" id="KW-0597">Phosphoprotein</keyword>
<feature type="domain" description="HPt" evidence="12">
    <location>
        <begin position="1"/>
        <end position="101"/>
    </location>
</feature>
<dbReference type="CDD" id="cd00088">
    <property type="entry name" value="HPT"/>
    <property type="match status" value="1"/>
</dbReference>
<feature type="domain" description="CheW-like" evidence="11">
    <location>
        <begin position="400"/>
        <end position="536"/>
    </location>
</feature>
<dbReference type="SUPFAM" id="SSF55874">
    <property type="entry name" value="ATPase domain of HSP90 chaperone/DNA topoisomerase II/histidine kinase"/>
    <property type="match status" value="1"/>
</dbReference>
<dbReference type="InterPro" id="IPR005467">
    <property type="entry name" value="His_kinase_dom"/>
</dbReference>
<dbReference type="Pfam" id="PF01627">
    <property type="entry name" value="Hpt"/>
    <property type="match status" value="1"/>
</dbReference>
<dbReference type="FunFam" id="3.30.565.10:FF:000016">
    <property type="entry name" value="Chemotaxis protein CheA, putative"/>
    <property type="match status" value="1"/>
</dbReference>
<dbReference type="Gene3D" id="3.30.565.10">
    <property type="entry name" value="Histidine kinase-like ATPase, C-terminal domain"/>
    <property type="match status" value="1"/>
</dbReference>
<keyword evidence="5" id="KW-0808">Transferase</keyword>
<dbReference type="Pfam" id="PF01584">
    <property type="entry name" value="CheW"/>
    <property type="match status" value="1"/>
</dbReference>
<evidence type="ECO:0000256" key="5">
    <source>
        <dbReference type="ARBA" id="ARBA00022679"/>
    </source>
</evidence>
<evidence type="ECO:0000259" key="10">
    <source>
        <dbReference type="PROSITE" id="PS50109"/>
    </source>
</evidence>
<dbReference type="InterPro" id="IPR008207">
    <property type="entry name" value="Sig_transdc_His_kin_Hpt_dom"/>
</dbReference>
<feature type="modified residue" description="Phosphohistidine" evidence="9">
    <location>
        <position position="44"/>
    </location>
</feature>
<dbReference type="SUPFAM" id="SSF47226">
    <property type="entry name" value="Histidine-containing phosphotransfer domain, HPT domain"/>
    <property type="match status" value="1"/>
</dbReference>
<dbReference type="Proteomes" id="UP000442714">
    <property type="component" value="Unassembled WGS sequence"/>
</dbReference>
<organism evidence="13 14">
    <name type="scientific">Pontixanthobacter aquaemixtae</name>
    <dbReference type="NCBI Taxonomy" id="1958940"/>
    <lineage>
        <taxon>Bacteria</taxon>
        <taxon>Pseudomonadati</taxon>
        <taxon>Pseudomonadota</taxon>
        <taxon>Alphaproteobacteria</taxon>
        <taxon>Sphingomonadales</taxon>
        <taxon>Erythrobacteraceae</taxon>
        <taxon>Pontixanthobacter</taxon>
    </lineage>
</organism>